<proteinExistence type="predicted"/>
<evidence type="ECO:0000313" key="1">
    <source>
        <dbReference type="EMBL" id="XBV86017.1"/>
    </source>
</evidence>
<sequence>MDTEYLSVLPSPSPAQLEALLQAEAVQHSGARVTVQQGQDATLQQRTRLTVQHAEEKRVAATRDALLAEGRRLGLRIFLI</sequence>
<reference evidence="1" key="1">
    <citation type="submission" date="2024-06" db="EMBL/GenBank/DDBJ databases">
        <title>Draft Genome Sequence of Deinococcus sonorensis Type Strain KR-87, a Biofilm Producing Representative of the Genus Deinococcus.</title>
        <authorList>
            <person name="Boren L.S."/>
            <person name="Grosso R.A."/>
            <person name="Hugenberg-Cox A.N."/>
            <person name="Hill J.T.E."/>
            <person name="Albert C.M."/>
            <person name="Tuohy J.M."/>
        </authorList>
    </citation>
    <scope>NUCLEOTIDE SEQUENCE</scope>
    <source>
        <strain evidence="1">KR-87</strain>
    </source>
</reference>
<dbReference type="EMBL" id="CP158299">
    <property type="protein sequence ID" value="XBV86017.1"/>
    <property type="molecule type" value="Genomic_DNA"/>
</dbReference>
<protein>
    <submittedName>
        <fullName evidence="1">Uncharacterized protein</fullName>
    </submittedName>
</protein>
<dbReference type="RefSeq" id="WP_350244066.1">
    <property type="nucleotide sequence ID" value="NZ_CP158299.1"/>
</dbReference>
<dbReference type="KEGG" id="dsc:ABOD76_06860"/>
<accession>A0AAU7UBN9</accession>
<gene>
    <name evidence="1" type="ORF">ABOD76_06860</name>
</gene>
<name>A0AAU7UBN9_9DEIO</name>
<organism evidence="1">
    <name type="scientific">Deinococcus sonorensis KR-87</name>
    <dbReference type="NCBI Taxonomy" id="694439"/>
    <lineage>
        <taxon>Bacteria</taxon>
        <taxon>Thermotogati</taxon>
        <taxon>Deinococcota</taxon>
        <taxon>Deinococci</taxon>
        <taxon>Deinococcales</taxon>
        <taxon>Deinococcaceae</taxon>
        <taxon>Deinococcus</taxon>
    </lineage>
</organism>
<dbReference type="AlphaFoldDB" id="A0AAU7UBN9"/>